<protein>
    <submittedName>
        <fullName evidence="1">Uncharacterized protein</fullName>
    </submittedName>
</protein>
<reference evidence="1" key="1">
    <citation type="journal article" date="2022" name="bioRxiv">
        <title>Sequencing and chromosome-scale assembly of the giantPleurodeles waltlgenome.</title>
        <authorList>
            <person name="Brown T."/>
            <person name="Elewa A."/>
            <person name="Iarovenko S."/>
            <person name="Subramanian E."/>
            <person name="Araus A.J."/>
            <person name="Petzold A."/>
            <person name="Susuki M."/>
            <person name="Suzuki K.-i.T."/>
            <person name="Hayashi T."/>
            <person name="Toyoda A."/>
            <person name="Oliveira C."/>
            <person name="Osipova E."/>
            <person name="Leigh N.D."/>
            <person name="Simon A."/>
            <person name="Yun M.H."/>
        </authorList>
    </citation>
    <scope>NUCLEOTIDE SEQUENCE</scope>
    <source>
        <strain evidence="1">20211129_DDA</strain>
        <tissue evidence="1">Liver</tissue>
    </source>
</reference>
<dbReference type="AlphaFoldDB" id="A0AAV7T3W3"/>
<organism evidence="1 2">
    <name type="scientific">Pleurodeles waltl</name>
    <name type="common">Iberian ribbed newt</name>
    <dbReference type="NCBI Taxonomy" id="8319"/>
    <lineage>
        <taxon>Eukaryota</taxon>
        <taxon>Metazoa</taxon>
        <taxon>Chordata</taxon>
        <taxon>Craniata</taxon>
        <taxon>Vertebrata</taxon>
        <taxon>Euteleostomi</taxon>
        <taxon>Amphibia</taxon>
        <taxon>Batrachia</taxon>
        <taxon>Caudata</taxon>
        <taxon>Salamandroidea</taxon>
        <taxon>Salamandridae</taxon>
        <taxon>Pleurodelinae</taxon>
        <taxon>Pleurodeles</taxon>
    </lineage>
</organism>
<keyword evidence="2" id="KW-1185">Reference proteome</keyword>
<dbReference type="EMBL" id="JANPWB010000007">
    <property type="protein sequence ID" value="KAJ1171061.1"/>
    <property type="molecule type" value="Genomic_DNA"/>
</dbReference>
<dbReference type="Proteomes" id="UP001066276">
    <property type="component" value="Chromosome 4_1"/>
</dbReference>
<name>A0AAV7T3W3_PLEWA</name>
<sequence length="78" mass="8300">MDVRLVTASEGRVVIGVMVMVGLDEDVVHAGVDATEREVGDDEEGDTVEAVDVAVYTANGLPPLNVRCDDSLVIMLWA</sequence>
<proteinExistence type="predicted"/>
<comment type="caution">
    <text evidence="1">The sequence shown here is derived from an EMBL/GenBank/DDBJ whole genome shotgun (WGS) entry which is preliminary data.</text>
</comment>
<accession>A0AAV7T3W3</accession>
<evidence type="ECO:0000313" key="2">
    <source>
        <dbReference type="Proteomes" id="UP001066276"/>
    </source>
</evidence>
<evidence type="ECO:0000313" key="1">
    <source>
        <dbReference type="EMBL" id="KAJ1171061.1"/>
    </source>
</evidence>
<gene>
    <name evidence="1" type="ORF">NDU88_002932</name>
</gene>